<dbReference type="GO" id="GO:0005886">
    <property type="term" value="C:plasma membrane"/>
    <property type="evidence" value="ECO:0007669"/>
    <property type="project" value="UniProtKB-SubCell"/>
</dbReference>
<evidence type="ECO:0000256" key="5">
    <source>
        <dbReference type="ARBA" id="ARBA00022989"/>
    </source>
</evidence>
<dbReference type="PANTHER" id="PTHR43266:SF9">
    <property type="entry name" value="PERMEASE, MAJOR FACILITATOR SUPERFAMILY-RELATED"/>
    <property type="match status" value="1"/>
</dbReference>
<evidence type="ECO:0000256" key="2">
    <source>
        <dbReference type="ARBA" id="ARBA00022448"/>
    </source>
</evidence>
<protein>
    <submittedName>
        <fullName evidence="8">Major facilitator transporter</fullName>
    </submittedName>
</protein>
<feature type="transmembrane region" description="Helical" evidence="7">
    <location>
        <begin position="277"/>
        <end position="298"/>
    </location>
</feature>
<dbReference type="Gene3D" id="1.20.1250.20">
    <property type="entry name" value="MFS general substrate transporter like domains"/>
    <property type="match status" value="1"/>
</dbReference>
<dbReference type="InterPro" id="IPR011701">
    <property type="entry name" value="MFS"/>
</dbReference>
<dbReference type="PANTHER" id="PTHR43266">
    <property type="entry name" value="MACROLIDE-EFFLUX PROTEIN"/>
    <property type="match status" value="1"/>
</dbReference>
<evidence type="ECO:0000256" key="7">
    <source>
        <dbReference type="SAM" id="Phobius"/>
    </source>
</evidence>
<keyword evidence="5 7" id="KW-1133">Transmembrane helix</keyword>
<feature type="transmembrane region" description="Helical" evidence="7">
    <location>
        <begin position="111"/>
        <end position="137"/>
    </location>
</feature>
<feature type="transmembrane region" description="Helical" evidence="7">
    <location>
        <begin position="338"/>
        <end position="361"/>
    </location>
</feature>
<feature type="transmembrane region" description="Helical" evidence="7">
    <location>
        <begin position="408"/>
        <end position="427"/>
    </location>
</feature>
<evidence type="ECO:0000256" key="3">
    <source>
        <dbReference type="ARBA" id="ARBA00022475"/>
    </source>
</evidence>
<dbReference type="GO" id="GO:0022857">
    <property type="term" value="F:transmembrane transporter activity"/>
    <property type="evidence" value="ECO:0007669"/>
    <property type="project" value="InterPro"/>
</dbReference>
<feature type="transmembrane region" description="Helical" evidence="7">
    <location>
        <begin position="55"/>
        <end position="74"/>
    </location>
</feature>
<keyword evidence="3" id="KW-1003">Cell membrane</keyword>
<comment type="subcellular location">
    <subcellularLocation>
        <location evidence="1">Cell membrane</location>
        <topology evidence="1">Multi-pass membrane protein</topology>
    </subcellularLocation>
</comment>
<keyword evidence="6 7" id="KW-0472">Membrane</keyword>
<feature type="transmembrane region" description="Helical" evidence="7">
    <location>
        <begin position="20"/>
        <end position="43"/>
    </location>
</feature>
<feature type="transmembrane region" description="Helical" evidence="7">
    <location>
        <begin position="310"/>
        <end position="332"/>
    </location>
</feature>
<keyword evidence="2" id="KW-0813">Transport</keyword>
<dbReference type="AlphaFoldDB" id="W0FJH4"/>
<dbReference type="InterPro" id="IPR036259">
    <property type="entry name" value="MFS_trans_sf"/>
</dbReference>
<dbReference type="SUPFAM" id="SSF103473">
    <property type="entry name" value="MFS general substrate transporter"/>
    <property type="match status" value="1"/>
</dbReference>
<proteinExistence type="predicted"/>
<reference evidence="8" key="1">
    <citation type="journal article" date="2013" name="PLoS ONE">
        <title>Metagenomic insights into the carbohydrate-active enzymes carried by the microorganisms adhering to solid digesta in the rumen of cows.</title>
        <authorList>
            <person name="Wang L."/>
            <person name="Hatem A."/>
            <person name="Catalyurek U.V."/>
            <person name="Morrison M."/>
            <person name="Yu Z."/>
        </authorList>
    </citation>
    <scope>NUCLEOTIDE SEQUENCE</scope>
</reference>
<evidence type="ECO:0000256" key="4">
    <source>
        <dbReference type="ARBA" id="ARBA00022692"/>
    </source>
</evidence>
<dbReference type="EMBL" id="KC246813">
    <property type="protein sequence ID" value="AHF24983.1"/>
    <property type="molecule type" value="Genomic_DNA"/>
</dbReference>
<sequence length="434" mass="46390">MSNASSARDNVFFNRNFRLVFLGALVSELGALLYNFAVGFYILQISDNNAFLQGLYLALCGAALLVFTPVGGVLGDRFNKAKIMYVCDYLKGALIILATALMLLFREPGAHIAILFVLGILGNVISGIFTPAAGALIPHIVKTEKLQQANAYFSIKSSLEGIVGVVLAGVLYAALPVHLLFFVVGLCFVASGISEMLIRFTHKPSPERLTLKLAVRDMRDGMTYLKTKKAILALMGAVLFINFFAAPFTGNFLPYFVRTDLAGAPSYLLDNLLTPELWSSIITMCIGIGSLAGAAVLSARKPPEKCGYSIAVRLCINAAVMIGLFLSYWLLVDRGSSLNLFLILFCAGCLVVGLLLAFINIPISTALMRIVDRDKLSKVNSLISIGSQGMIPIASVVAGAVLQSFGSTGLLLVCSAGFAVTALALLVNKPVREL</sequence>
<evidence type="ECO:0000313" key="8">
    <source>
        <dbReference type="EMBL" id="AHF24983.1"/>
    </source>
</evidence>
<feature type="transmembrane region" description="Helical" evidence="7">
    <location>
        <begin position="382"/>
        <end position="402"/>
    </location>
</feature>
<dbReference type="CDD" id="cd06173">
    <property type="entry name" value="MFS_MefA_like"/>
    <property type="match status" value="1"/>
</dbReference>
<feature type="transmembrane region" description="Helical" evidence="7">
    <location>
        <begin position="149"/>
        <end position="173"/>
    </location>
</feature>
<feature type="transmembrane region" description="Helical" evidence="7">
    <location>
        <begin position="231"/>
        <end position="257"/>
    </location>
</feature>
<dbReference type="Pfam" id="PF07690">
    <property type="entry name" value="MFS_1"/>
    <property type="match status" value="1"/>
</dbReference>
<feature type="transmembrane region" description="Helical" evidence="7">
    <location>
        <begin position="86"/>
        <end position="105"/>
    </location>
</feature>
<evidence type="ECO:0000256" key="1">
    <source>
        <dbReference type="ARBA" id="ARBA00004651"/>
    </source>
</evidence>
<keyword evidence="4 7" id="KW-0812">Transmembrane</keyword>
<name>W0FJH4_9BACT</name>
<accession>W0FJH4</accession>
<evidence type="ECO:0000256" key="6">
    <source>
        <dbReference type="ARBA" id="ARBA00023136"/>
    </source>
</evidence>
<organism evidence="8">
    <name type="scientific">uncultured bacterium Contig1753</name>
    <dbReference type="NCBI Taxonomy" id="1393498"/>
    <lineage>
        <taxon>Bacteria</taxon>
        <taxon>environmental samples</taxon>
    </lineage>
</organism>
<feature type="transmembrane region" description="Helical" evidence="7">
    <location>
        <begin position="179"/>
        <end position="198"/>
    </location>
</feature>